<dbReference type="InterPro" id="IPR050361">
    <property type="entry name" value="MPP/UQCRC_Complex"/>
</dbReference>
<gene>
    <name evidence="5" type="ORF">FSB76_08240</name>
</gene>
<feature type="domain" description="Peptidase M16 N-terminal" evidence="3">
    <location>
        <begin position="74"/>
        <end position="173"/>
    </location>
</feature>
<dbReference type="AlphaFoldDB" id="A0A5B8VZG8"/>
<evidence type="ECO:0000256" key="2">
    <source>
        <dbReference type="SAM" id="SignalP"/>
    </source>
</evidence>
<feature type="chain" id="PRO_5023004267" evidence="2">
    <location>
        <begin position="20"/>
        <end position="433"/>
    </location>
</feature>
<dbReference type="GO" id="GO:0046872">
    <property type="term" value="F:metal ion binding"/>
    <property type="evidence" value="ECO:0007669"/>
    <property type="project" value="InterPro"/>
</dbReference>
<name>A0A5B8VZG8_9SPHI</name>
<keyword evidence="6" id="KW-1185">Reference proteome</keyword>
<evidence type="ECO:0000256" key="1">
    <source>
        <dbReference type="ARBA" id="ARBA00007261"/>
    </source>
</evidence>
<evidence type="ECO:0000313" key="6">
    <source>
        <dbReference type="Proteomes" id="UP000321362"/>
    </source>
</evidence>
<dbReference type="OrthoDB" id="9811314at2"/>
<dbReference type="InterPro" id="IPR007863">
    <property type="entry name" value="Peptidase_M16_C"/>
</dbReference>
<evidence type="ECO:0000259" key="3">
    <source>
        <dbReference type="Pfam" id="PF00675"/>
    </source>
</evidence>
<dbReference type="PANTHER" id="PTHR11851">
    <property type="entry name" value="METALLOPROTEASE"/>
    <property type="match status" value="1"/>
</dbReference>
<dbReference type="SUPFAM" id="SSF63411">
    <property type="entry name" value="LuxS/MPP-like metallohydrolase"/>
    <property type="match status" value="2"/>
</dbReference>
<protein>
    <submittedName>
        <fullName evidence="5">Insulinase family protein</fullName>
    </submittedName>
</protein>
<proteinExistence type="inferred from homology"/>
<organism evidence="5 6">
    <name type="scientific">Mucilaginibacter ginsenosidivorax</name>
    <dbReference type="NCBI Taxonomy" id="862126"/>
    <lineage>
        <taxon>Bacteria</taxon>
        <taxon>Pseudomonadati</taxon>
        <taxon>Bacteroidota</taxon>
        <taxon>Sphingobacteriia</taxon>
        <taxon>Sphingobacteriales</taxon>
        <taxon>Sphingobacteriaceae</taxon>
        <taxon>Mucilaginibacter</taxon>
    </lineage>
</organism>
<feature type="domain" description="Peptidase M16 C-terminal" evidence="4">
    <location>
        <begin position="185"/>
        <end position="353"/>
    </location>
</feature>
<sequence>MKKILTAILFICGSLSVMAQSETTSFDVDGIKVIFKPTLKDIINVRMFYRGGVTNYPASQAGIEKFALEATTECGTKKYSGNVYRDRADVYGVDVASEGEYDYGNIQMQCITKYFNEGWDLFTESVVNPVFDAGEVELLRSKIVAKMREDQSNPDKRAEQLVLQSAFEGTPYATDPDGTEEILSKLTAADLKNYYSSIFNKNRMFIVVAGKISKEALIAKIKASFAGLPSAPYTPVALKEPAWNDYKVVKEDRNLQTNYIDAIMNGPAFNSPDYVAYRVGISALGGSLFSELRTKLNLSYDPGTYSVMQHMPYALMYVSTTSPKEAVTAMNQQLNKVLSYGLSPEGLKRIKSSFITSNYIKQQSTASITGSLGIAEILGGWQLAEDLPKAIENVTVAQINDAMQKYIVGLRWSYLGDLKKAEEADAAFKMLIH</sequence>
<dbReference type="Pfam" id="PF00675">
    <property type="entry name" value="Peptidase_M16"/>
    <property type="match status" value="1"/>
</dbReference>
<accession>A0A5B8VZG8</accession>
<dbReference type="InterPro" id="IPR011249">
    <property type="entry name" value="Metalloenz_LuxS/M16"/>
</dbReference>
<dbReference type="Pfam" id="PF05193">
    <property type="entry name" value="Peptidase_M16_C"/>
    <property type="match status" value="1"/>
</dbReference>
<dbReference type="RefSeq" id="WP_147053120.1">
    <property type="nucleotide sequence ID" value="NZ_CP042437.1"/>
</dbReference>
<dbReference type="PANTHER" id="PTHR11851:SF49">
    <property type="entry name" value="MITOCHONDRIAL-PROCESSING PEPTIDASE SUBUNIT ALPHA"/>
    <property type="match status" value="1"/>
</dbReference>
<evidence type="ECO:0000259" key="4">
    <source>
        <dbReference type="Pfam" id="PF05193"/>
    </source>
</evidence>
<evidence type="ECO:0000313" key="5">
    <source>
        <dbReference type="EMBL" id="QEC75936.1"/>
    </source>
</evidence>
<reference evidence="5 6" key="1">
    <citation type="journal article" date="2013" name="J. Microbiol.">
        <title>Mucilaginibacter ginsenosidivorax sp. nov., with ginsenoside converting activity isolated from sediment.</title>
        <authorList>
            <person name="Kim J.K."/>
            <person name="Choi T.E."/>
            <person name="Liu Q.M."/>
            <person name="Park H.Y."/>
            <person name="Yi T.H."/>
            <person name="Yoon M.H."/>
            <person name="Kim S.C."/>
            <person name="Im W.T."/>
        </authorList>
    </citation>
    <scope>NUCLEOTIDE SEQUENCE [LARGE SCALE GENOMIC DNA]</scope>
    <source>
        <strain evidence="5 6">KHI28</strain>
    </source>
</reference>
<keyword evidence="2" id="KW-0732">Signal</keyword>
<dbReference type="InterPro" id="IPR011765">
    <property type="entry name" value="Pept_M16_N"/>
</dbReference>
<dbReference type="KEGG" id="mgk:FSB76_08240"/>
<dbReference type="Gene3D" id="3.30.830.10">
    <property type="entry name" value="Metalloenzyme, LuxS/M16 peptidase-like"/>
    <property type="match status" value="2"/>
</dbReference>
<dbReference type="EMBL" id="CP042437">
    <property type="protein sequence ID" value="QEC75936.1"/>
    <property type="molecule type" value="Genomic_DNA"/>
</dbReference>
<feature type="signal peptide" evidence="2">
    <location>
        <begin position="1"/>
        <end position="19"/>
    </location>
</feature>
<dbReference type="Proteomes" id="UP000321362">
    <property type="component" value="Chromosome"/>
</dbReference>
<comment type="similarity">
    <text evidence="1">Belongs to the peptidase M16 family.</text>
</comment>